<dbReference type="Gene3D" id="1.20.5.190">
    <property type="match status" value="2"/>
</dbReference>
<dbReference type="EMBL" id="JACASF010000018">
    <property type="protein sequence ID" value="KAF6420481.1"/>
    <property type="molecule type" value="Genomic_DNA"/>
</dbReference>
<organism evidence="2 3">
    <name type="scientific">Molossus molossus</name>
    <name type="common">Pallas' mastiff bat</name>
    <name type="synonym">Vespertilio molossus</name>
    <dbReference type="NCBI Taxonomy" id="27622"/>
    <lineage>
        <taxon>Eukaryota</taxon>
        <taxon>Metazoa</taxon>
        <taxon>Chordata</taxon>
        <taxon>Craniata</taxon>
        <taxon>Vertebrata</taxon>
        <taxon>Euteleostomi</taxon>
        <taxon>Mammalia</taxon>
        <taxon>Eutheria</taxon>
        <taxon>Laurasiatheria</taxon>
        <taxon>Chiroptera</taxon>
        <taxon>Yangochiroptera</taxon>
        <taxon>Molossidae</taxon>
        <taxon>Molossus</taxon>
    </lineage>
</organism>
<dbReference type="FunFam" id="1.20.5.190:FF:000015">
    <property type="entry name" value="IQ motif containing F5"/>
    <property type="match status" value="1"/>
</dbReference>
<keyword evidence="1" id="KW-0677">Repeat</keyword>
<protein>
    <recommendedName>
        <fullName evidence="4">IQ motif containing F5</fullName>
    </recommendedName>
</protein>
<name>A0A7J8DBE9_MOLMO</name>
<reference evidence="2 3" key="1">
    <citation type="journal article" date="2020" name="Nature">
        <title>Six reference-quality genomes reveal evolution of bat adaptations.</title>
        <authorList>
            <person name="Jebb D."/>
            <person name="Huang Z."/>
            <person name="Pippel M."/>
            <person name="Hughes G.M."/>
            <person name="Lavrichenko K."/>
            <person name="Devanna P."/>
            <person name="Winkler S."/>
            <person name="Jermiin L.S."/>
            <person name="Skirmuntt E.C."/>
            <person name="Katzourakis A."/>
            <person name="Burkitt-Gray L."/>
            <person name="Ray D.A."/>
            <person name="Sullivan K.A.M."/>
            <person name="Roscito J.G."/>
            <person name="Kirilenko B.M."/>
            <person name="Davalos L.M."/>
            <person name="Corthals A.P."/>
            <person name="Power M.L."/>
            <person name="Jones G."/>
            <person name="Ransome R.D."/>
            <person name="Dechmann D.K.N."/>
            <person name="Locatelli A.G."/>
            <person name="Puechmaille S.J."/>
            <person name="Fedrigo O."/>
            <person name="Jarvis E.D."/>
            <person name="Hiller M."/>
            <person name="Vernes S.C."/>
            <person name="Myers E.W."/>
            <person name="Teeling E.C."/>
        </authorList>
    </citation>
    <scope>NUCLEOTIDE SEQUENCE [LARGE SCALE GENOMIC DNA]</scope>
    <source>
        <strain evidence="2">MMolMol1</strain>
        <tissue evidence="2">Muscle</tissue>
    </source>
</reference>
<dbReference type="PANTHER" id="PTHR21633">
    <property type="entry name" value="IQ MOTIF CONTAINING F"/>
    <property type="match status" value="1"/>
</dbReference>
<sequence length="157" mass="18830">MASTKSPKRVKIMMTRQEAVVSIQAWWRSTLVRRTLLHAALRASIIQRWWRQVLALQREKRRLATLDLYVRKEWAVVRLQSWVRMWCVRLRYCRLLHAARIIQGYWRWHNCHTRGFLQGHYDIKENELNLQLEISLGPQICKVQQSTSLPIKEQSGL</sequence>
<evidence type="ECO:0000313" key="3">
    <source>
        <dbReference type="Proteomes" id="UP000550707"/>
    </source>
</evidence>
<dbReference type="Proteomes" id="UP000550707">
    <property type="component" value="Unassembled WGS sequence"/>
</dbReference>
<dbReference type="SMART" id="SM00015">
    <property type="entry name" value="IQ"/>
    <property type="match status" value="2"/>
</dbReference>
<dbReference type="InterPro" id="IPR039887">
    <property type="entry name" value="IQCF"/>
</dbReference>
<evidence type="ECO:0008006" key="4">
    <source>
        <dbReference type="Google" id="ProtNLM"/>
    </source>
</evidence>
<evidence type="ECO:0000256" key="1">
    <source>
        <dbReference type="ARBA" id="ARBA00022737"/>
    </source>
</evidence>
<gene>
    <name evidence="2" type="ORF">HJG59_006886</name>
</gene>
<dbReference type="FunFam" id="1.20.5.190:FF:000014">
    <property type="entry name" value="IQ motif containing F5"/>
    <property type="match status" value="1"/>
</dbReference>
<dbReference type="Pfam" id="PF00612">
    <property type="entry name" value="IQ"/>
    <property type="match status" value="2"/>
</dbReference>
<dbReference type="InParanoid" id="A0A7J8DBE9"/>
<proteinExistence type="predicted"/>
<dbReference type="GO" id="GO:0005516">
    <property type="term" value="F:calmodulin binding"/>
    <property type="evidence" value="ECO:0007669"/>
    <property type="project" value="TreeGrafter"/>
</dbReference>
<keyword evidence="3" id="KW-1185">Reference proteome</keyword>
<dbReference type="AlphaFoldDB" id="A0A7J8DBE9"/>
<evidence type="ECO:0000313" key="2">
    <source>
        <dbReference type="EMBL" id="KAF6420481.1"/>
    </source>
</evidence>
<dbReference type="PROSITE" id="PS50096">
    <property type="entry name" value="IQ"/>
    <property type="match status" value="1"/>
</dbReference>
<accession>A0A7J8DBE9</accession>
<dbReference type="PANTHER" id="PTHR21633:SF24">
    <property type="entry name" value="IQ DOMAIN-CONTAINING PROTEIN F5"/>
    <property type="match status" value="1"/>
</dbReference>
<dbReference type="InterPro" id="IPR000048">
    <property type="entry name" value="IQ_motif_EF-hand-BS"/>
</dbReference>
<comment type="caution">
    <text evidence="2">The sequence shown here is derived from an EMBL/GenBank/DDBJ whole genome shotgun (WGS) entry which is preliminary data.</text>
</comment>